<proteinExistence type="inferred from homology"/>
<evidence type="ECO:0000256" key="5">
    <source>
        <dbReference type="ARBA" id="ARBA00022519"/>
    </source>
</evidence>
<gene>
    <name evidence="10" type="ORF">EXU30_18020</name>
</gene>
<keyword evidence="5" id="KW-0997">Cell inner membrane</keyword>
<dbReference type="Pfam" id="PF04217">
    <property type="entry name" value="DUF412"/>
    <property type="match status" value="1"/>
</dbReference>
<organism evidence="10 11">
    <name type="scientific">Shewanella maritima</name>
    <dbReference type="NCBI Taxonomy" id="2520507"/>
    <lineage>
        <taxon>Bacteria</taxon>
        <taxon>Pseudomonadati</taxon>
        <taxon>Pseudomonadota</taxon>
        <taxon>Gammaproteobacteria</taxon>
        <taxon>Alteromonadales</taxon>
        <taxon>Shewanellaceae</taxon>
        <taxon>Shewanella</taxon>
    </lineage>
</organism>
<evidence type="ECO:0000256" key="9">
    <source>
        <dbReference type="SAM" id="Phobius"/>
    </source>
</evidence>
<comment type="subcellular location">
    <subcellularLocation>
        <location evidence="1">Cell inner membrane</location>
        <topology evidence="1">Multi-pass membrane protein</topology>
    </subcellularLocation>
</comment>
<keyword evidence="8 9" id="KW-0472">Membrane</keyword>
<evidence type="ECO:0000256" key="4">
    <source>
        <dbReference type="ARBA" id="ARBA00022475"/>
    </source>
</evidence>
<evidence type="ECO:0000313" key="11">
    <source>
        <dbReference type="Proteomes" id="UP000291106"/>
    </source>
</evidence>
<keyword evidence="4" id="KW-1003">Cell membrane</keyword>
<sequence>MKVWPMVKQLSWFFPEYRVIKATRLALFVMPAIALATLVMQVGVLGWAHLPQAIAMGLFFISLPIQGYIWLGWRAQHPLPLTLFDWSNQLSQKLSSMGVNCQPLTAKACYLDMAYILKLAFERLDKSYWDEL</sequence>
<dbReference type="KEGG" id="smai:EXU30_18020"/>
<keyword evidence="6 9" id="KW-0812">Transmembrane</keyword>
<feature type="transmembrane region" description="Helical" evidence="9">
    <location>
        <begin position="25"/>
        <end position="47"/>
    </location>
</feature>
<evidence type="ECO:0000256" key="6">
    <source>
        <dbReference type="ARBA" id="ARBA00022692"/>
    </source>
</evidence>
<dbReference type="Proteomes" id="UP000291106">
    <property type="component" value="Chromosome"/>
</dbReference>
<evidence type="ECO:0000256" key="1">
    <source>
        <dbReference type="ARBA" id="ARBA00004429"/>
    </source>
</evidence>
<reference evidence="10 11" key="1">
    <citation type="submission" date="2019-02" db="EMBL/GenBank/DDBJ databases">
        <title>Shewanella sp. D4-2 isolated from Dokdo Island.</title>
        <authorList>
            <person name="Baek K."/>
        </authorList>
    </citation>
    <scope>NUCLEOTIDE SEQUENCE [LARGE SCALE GENOMIC DNA]</scope>
    <source>
        <strain evidence="10 11">D4-2</strain>
    </source>
</reference>
<dbReference type="OrthoDB" id="7066670at2"/>
<dbReference type="AlphaFoldDB" id="A0A411PLG9"/>
<evidence type="ECO:0000256" key="7">
    <source>
        <dbReference type="ARBA" id="ARBA00022989"/>
    </source>
</evidence>
<evidence type="ECO:0000256" key="2">
    <source>
        <dbReference type="ARBA" id="ARBA00009474"/>
    </source>
</evidence>
<dbReference type="EMBL" id="CP036200">
    <property type="protein sequence ID" value="QBF84357.1"/>
    <property type="molecule type" value="Genomic_DNA"/>
</dbReference>
<keyword evidence="11" id="KW-1185">Reference proteome</keyword>
<protein>
    <recommendedName>
        <fullName evidence="3">UPF0208 membrane protein YfbV</fullName>
    </recommendedName>
</protein>
<dbReference type="NCBIfam" id="NF002493">
    <property type="entry name" value="PRK01816.1"/>
    <property type="match status" value="1"/>
</dbReference>
<feature type="transmembrane region" description="Helical" evidence="9">
    <location>
        <begin position="53"/>
        <end position="71"/>
    </location>
</feature>
<dbReference type="InterPro" id="IPR007334">
    <property type="entry name" value="UPF0208"/>
</dbReference>
<dbReference type="GO" id="GO:0005886">
    <property type="term" value="C:plasma membrane"/>
    <property type="evidence" value="ECO:0007669"/>
    <property type="project" value="UniProtKB-SubCell"/>
</dbReference>
<evidence type="ECO:0000256" key="3">
    <source>
        <dbReference type="ARBA" id="ARBA00018831"/>
    </source>
</evidence>
<evidence type="ECO:0000313" key="10">
    <source>
        <dbReference type="EMBL" id="QBF84357.1"/>
    </source>
</evidence>
<comment type="similarity">
    <text evidence="2">Belongs to the UPF0208 family.</text>
</comment>
<accession>A0A411PLG9</accession>
<keyword evidence="7 9" id="KW-1133">Transmembrane helix</keyword>
<name>A0A411PLG9_9GAMM</name>
<evidence type="ECO:0000256" key="8">
    <source>
        <dbReference type="ARBA" id="ARBA00023136"/>
    </source>
</evidence>